<accession>A0ABD1KZX2</accession>
<evidence type="ECO:0000313" key="3">
    <source>
        <dbReference type="Proteomes" id="UP001603857"/>
    </source>
</evidence>
<dbReference type="InterPro" id="IPR029058">
    <property type="entry name" value="AB_hydrolase_fold"/>
</dbReference>
<dbReference type="Proteomes" id="UP001603857">
    <property type="component" value="Unassembled WGS sequence"/>
</dbReference>
<evidence type="ECO:0000313" key="2">
    <source>
        <dbReference type="EMBL" id="KAL2316817.1"/>
    </source>
</evidence>
<dbReference type="AlphaFoldDB" id="A0ABD1KZX2"/>
<dbReference type="PANTHER" id="PTHR31479:SF3">
    <property type="entry name" value="ALPHA_BETA-HYDROLASES SUPERFAMILY PROTEIN"/>
    <property type="match status" value="1"/>
</dbReference>
<dbReference type="PANTHER" id="PTHR31479">
    <property type="entry name" value="ALPHA/BETA-HYDROLASES SUPERFAMILY PROTEIN"/>
    <property type="match status" value="1"/>
</dbReference>
<sequence length="718" mass="79903">MVVPRETHLDGEPSGSPNLRSFTWRDLINSSWKDTNYKRVAMASLVHAVYLLELDRQENRTQENALAPGWWIPFKYKLTQILIDERDGSIFGAIFEWDRSAALADLLPIRPSGAPKAVLALRGTLLRVPTTQKDIEDDIRFALMESLKGSFRFGVTLEALQSVLDTYGRRNVCIAGHSLGAGFGLQVGKELAKEGINVEAHLFNPPSVSLAMSIGYIGEKAEYVWNGLKSMFSSGSEAQVSNDGDMTYSIRLKRLKHRLSSMMDAGFGVGNRVPHLYINSNDFISCFYLYTDGTREEITGKENMGPTNGQNAAKLFVLSKENQQFLEAHSLKQWWSSDAELELDINNSKLISRQLRSLNIATPSLVIFLLYPRIVSLVMSHINIIETTSSVWNVLKTMPLPIAKTQVCNDGDNTSSVGLKGWMPSLSVLKDDSYWVGKRVSYLYVYKNDGTGENMIDIDKVNKDPTNTHKLLLVSKEKKFLAAHGLKQWWPSEAELMQVIHNRKHISRKLAYLYSDTPWEVTHLLSTPSVLLAMGLSNLGEREEFVWKWNSLKSMLPPSSEAQVSISNARNNASDVGLMSWMPQLSGLKNAGLAVGKWVPDMYSNNSDYIIMQLRSLYSSTPSQVSHVFNLPSVSPAMSVKENGEKAEVVCENQVSNGETSGSGLKSWIPQLSGLKDAGFGVSKWISQLYAQKSNGTVEKVDDMENIGPSKAAQEKPS</sequence>
<feature type="region of interest" description="Disordered" evidence="1">
    <location>
        <begin position="698"/>
        <end position="718"/>
    </location>
</feature>
<protein>
    <recommendedName>
        <fullName evidence="4">Triacylglycerol lipase</fullName>
    </recommendedName>
</protein>
<dbReference type="EMBL" id="JBGMDY010000011">
    <property type="protein sequence ID" value="KAL2316817.1"/>
    <property type="molecule type" value="Genomic_DNA"/>
</dbReference>
<organism evidence="2 3">
    <name type="scientific">Flemingia macrophylla</name>
    <dbReference type="NCBI Taxonomy" id="520843"/>
    <lineage>
        <taxon>Eukaryota</taxon>
        <taxon>Viridiplantae</taxon>
        <taxon>Streptophyta</taxon>
        <taxon>Embryophyta</taxon>
        <taxon>Tracheophyta</taxon>
        <taxon>Spermatophyta</taxon>
        <taxon>Magnoliopsida</taxon>
        <taxon>eudicotyledons</taxon>
        <taxon>Gunneridae</taxon>
        <taxon>Pentapetalae</taxon>
        <taxon>rosids</taxon>
        <taxon>fabids</taxon>
        <taxon>Fabales</taxon>
        <taxon>Fabaceae</taxon>
        <taxon>Papilionoideae</taxon>
        <taxon>50 kb inversion clade</taxon>
        <taxon>NPAAA clade</taxon>
        <taxon>indigoferoid/millettioid clade</taxon>
        <taxon>Phaseoleae</taxon>
        <taxon>Flemingia</taxon>
    </lineage>
</organism>
<keyword evidence="3" id="KW-1185">Reference proteome</keyword>
<name>A0ABD1KZX2_9FABA</name>
<dbReference type="SUPFAM" id="SSF53474">
    <property type="entry name" value="alpha/beta-Hydrolases"/>
    <property type="match status" value="1"/>
</dbReference>
<reference evidence="2 3" key="1">
    <citation type="submission" date="2024-08" db="EMBL/GenBank/DDBJ databases">
        <title>Insights into the chromosomal genome structure of Flemingia macrophylla.</title>
        <authorList>
            <person name="Ding Y."/>
            <person name="Zhao Y."/>
            <person name="Bi W."/>
            <person name="Wu M."/>
            <person name="Zhao G."/>
            <person name="Gong Y."/>
            <person name="Li W."/>
            <person name="Zhang P."/>
        </authorList>
    </citation>
    <scope>NUCLEOTIDE SEQUENCE [LARGE SCALE GENOMIC DNA]</scope>
    <source>
        <strain evidence="2">DYQJB</strain>
        <tissue evidence="2">Leaf</tissue>
    </source>
</reference>
<proteinExistence type="predicted"/>
<dbReference type="Gene3D" id="3.40.50.1820">
    <property type="entry name" value="alpha/beta hydrolase"/>
    <property type="match status" value="1"/>
</dbReference>
<gene>
    <name evidence="2" type="ORF">Fmac_030693</name>
</gene>
<comment type="caution">
    <text evidence="2">The sequence shown here is derived from an EMBL/GenBank/DDBJ whole genome shotgun (WGS) entry which is preliminary data.</text>
</comment>
<evidence type="ECO:0000256" key="1">
    <source>
        <dbReference type="SAM" id="MobiDB-lite"/>
    </source>
</evidence>
<evidence type="ECO:0008006" key="4">
    <source>
        <dbReference type="Google" id="ProtNLM"/>
    </source>
</evidence>